<sequence length="61" mass="7220">QVQLLFLDDDVILMSQVSFYFDVMQIRIQYKLDLHTFIEEDIRFANAVKGQLKRQLGIKST</sequence>
<protein>
    <submittedName>
        <fullName evidence="1">Uncharacterized protein</fullName>
    </submittedName>
</protein>
<organism evidence="1">
    <name type="scientific">Amphimedon queenslandica</name>
    <name type="common">Sponge</name>
    <dbReference type="NCBI Taxonomy" id="400682"/>
    <lineage>
        <taxon>Eukaryota</taxon>
        <taxon>Metazoa</taxon>
        <taxon>Porifera</taxon>
        <taxon>Demospongiae</taxon>
        <taxon>Heteroscleromorpha</taxon>
        <taxon>Haplosclerida</taxon>
        <taxon>Niphatidae</taxon>
        <taxon>Amphimedon</taxon>
    </lineage>
</organism>
<dbReference type="InParanoid" id="A0A1X7TL12"/>
<name>A0A1X7TL12_AMPQE</name>
<evidence type="ECO:0000313" key="1">
    <source>
        <dbReference type="EnsemblMetazoa" id="Aqu2.1.15321_001"/>
    </source>
</evidence>
<reference evidence="1" key="1">
    <citation type="submission" date="2017-05" db="UniProtKB">
        <authorList>
            <consortium name="EnsemblMetazoa"/>
        </authorList>
    </citation>
    <scope>IDENTIFICATION</scope>
</reference>
<dbReference type="AlphaFoldDB" id="A0A1X7TL12"/>
<accession>A0A1X7TL12</accession>
<proteinExistence type="predicted"/>
<dbReference type="EnsemblMetazoa" id="Aqu2.1.15321_001">
    <property type="protein sequence ID" value="Aqu2.1.15321_001"/>
    <property type="gene ID" value="Aqu2.1.15321"/>
</dbReference>